<dbReference type="PANTHER" id="PTHR43248">
    <property type="entry name" value="2-SUCCINYL-6-HYDROXY-2,4-CYCLOHEXADIENE-1-CARBOXYLATE SYNTHASE"/>
    <property type="match status" value="1"/>
</dbReference>
<dbReference type="InterPro" id="IPR000073">
    <property type="entry name" value="AB_hydrolase_1"/>
</dbReference>
<keyword evidence="3 7" id="KW-0378">Hydrolase</keyword>
<evidence type="ECO:0000259" key="5">
    <source>
        <dbReference type="Pfam" id="PF00561"/>
    </source>
</evidence>
<organism evidence="7 8">
    <name type="scientific">Nonomuraea ferruginea</name>
    <dbReference type="NCBI Taxonomy" id="46174"/>
    <lineage>
        <taxon>Bacteria</taxon>
        <taxon>Bacillati</taxon>
        <taxon>Actinomycetota</taxon>
        <taxon>Actinomycetes</taxon>
        <taxon>Streptosporangiales</taxon>
        <taxon>Streptosporangiaceae</taxon>
        <taxon>Nonomuraea</taxon>
    </lineage>
</organism>
<accession>A0ABT4T2V2</accession>
<evidence type="ECO:0000256" key="2">
    <source>
        <dbReference type="ARBA" id="ARBA00022729"/>
    </source>
</evidence>
<dbReference type="EMBL" id="JAPNUD010000077">
    <property type="protein sequence ID" value="MDA0643812.1"/>
    <property type="molecule type" value="Genomic_DNA"/>
</dbReference>
<dbReference type="PANTHER" id="PTHR43248:SF29">
    <property type="entry name" value="TRIPEPTIDYL AMINOPEPTIDASE"/>
    <property type="match status" value="1"/>
</dbReference>
<dbReference type="InterPro" id="IPR013595">
    <property type="entry name" value="Pept_S33_TAP-like_C"/>
</dbReference>
<dbReference type="Gene3D" id="3.40.50.1820">
    <property type="entry name" value="alpha/beta hydrolase"/>
    <property type="match status" value="1"/>
</dbReference>
<dbReference type="GO" id="GO:0016787">
    <property type="term" value="F:hydrolase activity"/>
    <property type="evidence" value="ECO:0007669"/>
    <property type="project" value="UniProtKB-KW"/>
</dbReference>
<comment type="similarity">
    <text evidence="1">Belongs to the peptidase S33 family.</text>
</comment>
<dbReference type="RefSeq" id="WP_271277984.1">
    <property type="nucleotide sequence ID" value="NZ_BAABFD010000005.1"/>
</dbReference>
<evidence type="ECO:0000313" key="7">
    <source>
        <dbReference type="EMBL" id="MDA0643812.1"/>
    </source>
</evidence>
<reference evidence="7 8" key="1">
    <citation type="submission" date="2022-11" db="EMBL/GenBank/DDBJ databases">
        <title>Nonomuraea corallina sp. nov., a new species of the genus Nonomuraea isolated from sea side sediment in Thai sea.</title>
        <authorList>
            <person name="Ngamcharungchit C."/>
            <person name="Matsumoto A."/>
            <person name="Suriyachadkun C."/>
            <person name="Panbangred W."/>
            <person name="Inahashi Y."/>
            <person name="Intra B."/>
        </authorList>
    </citation>
    <scope>NUCLEOTIDE SEQUENCE [LARGE SCALE GENOMIC DNA]</scope>
    <source>
        <strain evidence="7 8">DSM 43553</strain>
    </source>
</reference>
<keyword evidence="2" id="KW-0732">Signal</keyword>
<protein>
    <submittedName>
        <fullName evidence="7">Alpha/beta fold hydrolase</fullName>
    </submittedName>
</protein>
<feature type="domain" description="Peptidase S33 tripeptidyl aminopeptidase-like C-terminal" evidence="6">
    <location>
        <begin position="374"/>
        <end position="463"/>
    </location>
</feature>
<feature type="domain" description="AB hydrolase-1" evidence="5">
    <location>
        <begin position="87"/>
        <end position="213"/>
    </location>
</feature>
<evidence type="ECO:0000256" key="3">
    <source>
        <dbReference type="ARBA" id="ARBA00022801"/>
    </source>
</evidence>
<name>A0ABT4T2V2_9ACTN</name>
<feature type="region of interest" description="Disordered" evidence="4">
    <location>
        <begin position="1"/>
        <end position="41"/>
    </location>
</feature>
<evidence type="ECO:0000313" key="8">
    <source>
        <dbReference type="Proteomes" id="UP001212498"/>
    </source>
</evidence>
<proteinExistence type="inferred from homology"/>
<evidence type="ECO:0000256" key="1">
    <source>
        <dbReference type="ARBA" id="ARBA00010088"/>
    </source>
</evidence>
<dbReference type="Proteomes" id="UP001212498">
    <property type="component" value="Unassembled WGS sequence"/>
</dbReference>
<keyword evidence="8" id="KW-1185">Reference proteome</keyword>
<dbReference type="InterPro" id="IPR051601">
    <property type="entry name" value="Serine_prot/Carboxylest_S33"/>
</dbReference>
<dbReference type="InterPro" id="IPR029058">
    <property type="entry name" value="AB_hydrolase_fold"/>
</dbReference>
<gene>
    <name evidence="7" type="ORF">OUY24_24550</name>
</gene>
<dbReference type="Pfam" id="PF00561">
    <property type="entry name" value="Abhydrolase_1"/>
    <property type="match status" value="1"/>
</dbReference>
<dbReference type="SUPFAM" id="SSF53474">
    <property type="entry name" value="alpha/beta-Hydrolases"/>
    <property type="match status" value="1"/>
</dbReference>
<dbReference type="Pfam" id="PF08386">
    <property type="entry name" value="Abhydrolase_4"/>
    <property type="match status" value="1"/>
</dbReference>
<comment type="caution">
    <text evidence="7">The sequence shown here is derived from an EMBL/GenBank/DDBJ whole genome shotgun (WGS) entry which is preliminary data.</text>
</comment>
<sequence>MSGARSARTAGDVPAPPAPIRWSEAGDGSQRARVPVPVDHRDPDGPAIDLALVRYPAAGPGARRGVLVVTPDDPGSSGIAMATQVRAALAPSVAAVFDVIGFDHRFSGESAPLRWGLDQREIFWVFHESESFAEEVRFQAELAAKAAGHSVDVLPHITTRAIARDIDAVRRALGEERVCLLGHNYGSYVAAVYCELFGDRADRVILDSVLSPDWVWQGLFTNFARNCEATLRHWCAATARPQGPLGDTPQQVRDAFDEVLRKAGAAGVTLPGVPVPLDEQFLRVLTMMLLSSRRSHPALEDVIRSARSGAPLQPGTQQLIGSMFAVPRDASTAAAQLAILCGDAAWPRALEEYEAAVQDASGFMDRALLGVKAGAFWPVQPLEPPTVFGPRETGGVLLIQAERDMFTSDAGARRLRGLLGDRSRLVMLRDVIEHRIFPFAGDPRVDAVAQEFLMTGRLPEADVVVGDDSYEDGEARR</sequence>
<evidence type="ECO:0000256" key="4">
    <source>
        <dbReference type="SAM" id="MobiDB-lite"/>
    </source>
</evidence>
<evidence type="ECO:0000259" key="6">
    <source>
        <dbReference type="Pfam" id="PF08386"/>
    </source>
</evidence>